<reference evidence="1" key="1">
    <citation type="submission" date="2022-09" db="EMBL/GenBank/DDBJ databases">
        <title>A Global Phylogenomic Analysis of the Shiitake Genus Lentinula.</title>
        <authorList>
            <consortium name="DOE Joint Genome Institute"/>
            <person name="Sierra-Patev S."/>
            <person name="Min B."/>
            <person name="Naranjo-Ortiz M."/>
            <person name="Looney B."/>
            <person name="Konkel Z."/>
            <person name="Slot J.C."/>
            <person name="Sakamoto Y."/>
            <person name="Steenwyk J.L."/>
            <person name="Rokas A."/>
            <person name="Carro J."/>
            <person name="Camarero S."/>
            <person name="Ferreira P."/>
            <person name="Molpeceres G."/>
            <person name="Ruiz-Duenas F.J."/>
            <person name="Serrano A."/>
            <person name="Henrissat B."/>
            <person name="Drula E."/>
            <person name="Hughes K.W."/>
            <person name="Mata J.L."/>
            <person name="Ishikawa N.K."/>
            <person name="Vargas-Isla R."/>
            <person name="Ushijima S."/>
            <person name="Smith C.A."/>
            <person name="Ahrendt S."/>
            <person name="Andreopoulos W."/>
            <person name="He G."/>
            <person name="Labutti K."/>
            <person name="Lipzen A."/>
            <person name="Ng V."/>
            <person name="Riley R."/>
            <person name="Sandor L."/>
            <person name="Barry K."/>
            <person name="Martinez A.T."/>
            <person name="Xiao Y."/>
            <person name="Gibbons J.G."/>
            <person name="Terashima K."/>
            <person name="Grigoriev I.V."/>
            <person name="Hibbett D.S."/>
        </authorList>
    </citation>
    <scope>NUCLEOTIDE SEQUENCE</scope>
    <source>
        <strain evidence="1">TMI1499</strain>
    </source>
</reference>
<name>A0ACC1TIJ6_9AGAR</name>
<keyword evidence="2" id="KW-1185">Reference proteome</keyword>
<comment type="caution">
    <text evidence="1">The sequence shown here is derived from an EMBL/GenBank/DDBJ whole genome shotgun (WGS) entry which is preliminary data.</text>
</comment>
<evidence type="ECO:0000313" key="2">
    <source>
        <dbReference type="Proteomes" id="UP001163835"/>
    </source>
</evidence>
<sequence>MIIRYHDLYTRTVYSNTPSFDWRIKRSAARDGLNLITVSLSMVMAGTGEITCLRRLRYAYGMYATTMYHPAFKYGIHVSTHQALGLLFLGGGRFTLGTSDAAIACMVTAFFPRTHLISADNKCYLQALSASLGACCGTEMSCSAGRRN</sequence>
<organism evidence="1 2">
    <name type="scientific">Lentinula aff. lateritia</name>
    <dbReference type="NCBI Taxonomy" id="2804960"/>
    <lineage>
        <taxon>Eukaryota</taxon>
        <taxon>Fungi</taxon>
        <taxon>Dikarya</taxon>
        <taxon>Basidiomycota</taxon>
        <taxon>Agaricomycotina</taxon>
        <taxon>Agaricomycetes</taxon>
        <taxon>Agaricomycetidae</taxon>
        <taxon>Agaricales</taxon>
        <taxon>Marasmiineae</taxon>
        <taxon>Omphalotaceae</taxon>
        <taxon>Lentinula</taxon>
    </lineage>
</organism>
<gene>
    <name evidence="1" type="ORF">F5876DRAFT_83286</name>
</gene>
<protein>
    <submittedName>
        <fullName evidence="1">Uncharacterized protein</fullName>
    </submittedName>
</protein>
<dbReference type="EMBL" id="MU796060">
    <property type="protein sequence ID" value="KAJ3804374.1"/>
    <property type="molecule type" value="Genomic_DNA"/>
</dbReference>
<evidence type="ECO:0000313" key="1">
    <source>
        <dbReference type="EMBL" id="KAJ3804374.1"/>
    </source>
</evidence>
<proteinExistence type="predicted"/>
<dbReference type="Proteomes" id="UP001163835">
    <property type="component" value="Unassembled WGS sequence"/>
</dbReference>
<accession>A0ACC1TIJ6</accession>